<evidence type="ECO:0000259" key="3">
    <source>
        <dbReference type="Pfam" id="PF13086"/>
    </source>
</evidence>
<feature type="region of interest" description="Disordered" evidence="2">
    <location>
        <begin position="1"/>
        <end position="28"/>
    </location>
</feature>
<evidence type="ECO:0000259" key="4">
    <source>
        <dbReference type="Pfam" id="PF13087"/>
    </source>
</evidence>
<proteinExistence type="predicted"/>
<evidence type="ECO:0000259" key="5">
    <source>
        <dbReference type="Pfam" id="PF25396"/>
    </source>
</evidence>
<feature type="domain" description="DNA2/NAM7 helicase-like C-terminal" evidence="4">
    <location>
        <begin position="763"/>
        <end position="952"/>
    </location>
</feature>
<evidence type="ECO:0000313" key="7">
    <source>
        <dbReference type="Proteomes" id="UP000663193"/>
    </source>
</evidence>
<dbReference type="Pfam" id="PF13086">
    <property type="entry name" value="AAA_11"/>
    <property type="match status" value="1"/>
</dbReference>
<feature type="domain" description="DNA2/NAM7 helicase helicase" evidence="3">
    <location>
        <begin position="372"/>
        <end position="749"/>
    </location>
</feature>
<accession>A0A7U2F106</accession>
<dbReference type="Gene3D" id="3.40.50.300">
    <property type="entry name" value="P-loop containing nucleotide triphosphate hydrolases"/>
    <property type="match status" value="3"/>
</dbReference>
<feature type="domain" description="ZNFX1" evidence="5">
    <location>
        <begin position="186"/>
        <end position="294"/>
    </location>
</feature>
<feature type="region of interest" description="Disordered" evidence="2">
    <location>
        <begin position="1196"/>
        <end position="1230"/>
    </location>
</feature>
<keyword evidence="1" id="KW-0378">Hydrolase</keyword>
<dbReference type="SUPFAM" id="SSF52540">
    <property type="entry name" value="P-loop containing nucleoside triphosphate hydrolases"/>
    <property type="match status" value="1"/>
</dbReference>
<evidence type="ECO:0000256" key="2">
    <source>
        <dbReference type="SAM" id="MobiDB-lite"/>
    </source>
</evidence>
<dbReference type="InterPro" id="IPR045055">
    <property type="entry name" value="DNA2/NAM7-like"/>
</dbReference>
<reference evidence="7" key="1">
    <citation type="journal article" date="2021" name="BMC Genomics">
        <title>Chromosome-level genome assembly and manually-curated proteome of model necrotroph Parastagonospora nodorum Sn15 reveals a genome-wide trove of candidate effector homologs, and redundancy of virulence-related functions within an accessory chromosome.</title>
        <authorList>
            <person name="Bertazzoni S."/>
            <person name="Jones D.A.B."/>
            <person name="Phan H.T."/>
            <person name="Tan K.-C."/>
            <person name="Hane J.K."/>
        </authorList>
    </citation>
    <scope>NUCLEOTIDE SEQUENCE [LARGE SCALE GENOMIC DNA]</scope>
    <source>
        <strain evidence="7">SN15 / ATCC MYA-4574 / FGSC 10173)</strain>
    </source>
</reference>
<dbReference type="GO" id="GO:0004386">
    <property type="term" value="F:helicase activity"/>
    <property type="evidence" value="ECO:0007669"/>
    <property type="project" value="InterPro"/>
</dbReference>
<dbReference type="InterPro" id="IPR027417">
    <property type="entry name" value="P-loop_NTPase"/>
</dbReference>
<dbReference type="Pfam" id="PF25396">
    <property type="entry name" value="ZNFX1"/>
    <property type="match status" value="1"/>
</dbReference>
<dbReference type="CDD" id="cd18808">
    <property type="entry name" value="SF1_C_Upf1"/>
    <property type="match status" value="1"/>
</dbReference>
<dbReference type="PANTHER" id="PTHR10887:SF341">
    <property type="entry name" value="NFX1-TYPE ZINC FINGER-CONTAINING PROTEIN 1"/>
    <property type="match status" value="1"/>
</dbReference>
<evidence type="ECO:0008006" key="8">
    <source>
        <dbReference type="Google" id="ProtNLM"/>
    </source>
</evidence>
<sequence length="1230" mass="137671">MAKKHWRQNGPSQQGARSSAGRVRTFAQANPNNMYAGIADAEQYDGEVNAHLTERFGRASIRESTAVPDDNIPTSAPARINNDIREYMKLARKPVIAGPWVDRPEVPSSSEILPPRKPGFLSTDLQPLIDVGGGIRPHRAEGAYGSIEEYLGTTYELLSEDSNRPLREAVEEVRQSPYKDESEYESKSIGIYEPVYITGVVLPLRGGFATRVAFSLSRVKKFIRWEQSKRLITGSLIALSPVDDAFKTICILATVAARPLSALGQNPPEIDLFFARPEEQEIDPMKKWMMVECRSSFFEASRHTLMALQHMMREPFPLSEHLVEVNKDVGPPAYVKHNPFVNLSSLVSMEESAAFENINVLDEWPAPSLLSLDKSQSKALNHMLTKKLAIVQGPPGTGKTHVSVVMLKVLRDNLRRDDSPIIITAQTNHAVDQILRHTKEFEPNFIRLGGRSKDTDIKKRTLFEVRRSVPPQKQPGSQKNQATSALRKLANEIQMLLTPLEANKAPLDHRVLLRLGLFTPEQAKSLEIDSQSTMGISPVDNPGILMEQWLGRCLAPCERPSQPDDYSWGYEEEDFEVEQILEMEAEAVAQDDDDIEALRGPYILLSDNYRGKGDSKLTVDGIRKLLQTTDDLTTIPAMDRGAIYNFFKREVKAFLLTEVRKLAKVYNEQIEQRKIGAWEEDVRLLSEQRIIGCTTTGLSKYRALISALRPRIILVEEAAETMEAPVTAACLPTLEHLILVGDHQQLRPHTQVKAFEDEPYYLNLSLFERLVRNEVTYSTLTRQRRMIPEIRRLLAPIYENTLKDHASVEDLANRPPVEGMGGTNSFYFCHEWPESRDGNQSTLNEQEAKMITGFVDYLVLNGVEAPKITLLTFYNGQRKRLLRECRNHQNSQAFAGIKVVTVDGYQGEENDIVILSLVRSNHHHKIGFLSSDNRACVALSRAKRGFYIFGNAELLACESRVWARVVDIMYKDSKVQVKSGQKRRVGYNLPLQCTAHNRKIWIEDPADWDEIHGGCDRKCGGTLPCQHKCPYRCHPFGHDQINCMMPCNRHLSCGHTCVAVCSDACRCQVCERRGNGTKAMLKAVPNGQQLPSATNNLVTNTTYQMPVNPMPASRTPAAPGGSNEKWSTYVNGGVAADDARYMQKRKDEAQNLELIRNTPPTAGPSSNPRKLIEISPEKKAISGNANLLIDLDLDLGTAPNPSHAPHSWAKAASSNKKGKAPAKANMSLLD</sequence>
<evidence type="ECO:0000256" key="1">
    <source>
        <dbReference type="ARBA" id="ARBA00022806"/>
    </source>
</evidence>
<dbReference type="Proteomes" id="UP000663193">
    <property type="component" value="Chromosome 5"/>
</dbReference>
<dbReference type="Pfam" id="PF13087">
    <property type="entry name" value="AAA_12"/>
    <property type="match status" value="1"/>
</dbReference>
<evidence type="ECO:0000313" key="6">
    <source>
        <dbReference type="EMBL" id="QRC95583.1"/>
    </source>
</evidence>
<organism evidence="6 7">
    <name type="scientific">Phaeosphaeria nodorum (strain SN15 / ATCC MYA-4574 / FGSC 10173)</name>
    <name type="common">Glume blotch fungus</name>
    <name type="synonym">Parastagonospora nodorum</name>
    <dbReference type="NCBI Taxonomy" id="321614"/>
    <lineage>
        <taxon>Eukaryota</taxon>
        <taxon>Fungi</taxon>
        <taxon>Dikarya</taxon>
        <taxon>Ascomycota</taxon>
        <taxon>Pezizomycotina</taxon>
        <taxon>Dothideomycetes</taxon>
        <taxon>Pleosporomycetidae</taxon>
        <taxon>Pleosporales</taxon>
        <taxon>Pleosporineae</taxon>
        <taxon>Phaeosphaeriaceae</taxon>
        <taxon>Parastagonospora</taxon>
    </lineage>
</organism>
<dbReference type="InterPro" id="IPR041677">
    <property type="entry name" value="DNA2/NAM7_AAA_11"/>
</dbReference>
<dbReference type="CDD" id="cd06008">
    <property type="entry name" value="NF-X1-zinc-finger"/>
    <property type="match status" value="1"/>
</dbReference>
<feature type="compositionally biased region" description="Low complexity" evidence="2">
    <location>
        <begin position="1209"/>
        <end position="1230"/>
    </location>
</feature>
<dbReference type="PANTHER" id="PTHR10887">
    <property type="entry name" value="DNA2/NAM7 HELICASE FAMILY"/>
    <property type="match status" value="1"/>
</dbReference>
<dbReference type="OrthoDB" id="409395at2759"/>
<gene>
    <name evidence="6" type="ORF">JI435_032570</name>
</gene>
<dbReference type="InterPro" id="IPR041679">
    <property type="entry name" value="DNA2/NAM7-like_C"/>
</dbReference>
<dbReference type="InterPro" id="IPR047187">
    <property type="entry name" value="SF1_C_Upf1"/>
</dbReference>
<dbReference type="VEuPathDB" id="FungiDB:JI435_032570"/>
<dbReference type="FunFam" id="3.40.50.300:FF:003187">
    <property type="entry name" value="DEAD box helicase involved in nonsense mediated decay, putative"/>
    <property type="match status" value="1"/>
</dbReference>
<dbReference type="InterPro" id="IPR057373">
    <property type="entry name" value="ZNFX1"/>
</dbReference>
<dbReference type="FunFam" id="3.40.50.300:FF:002468">
    <property type="entry name" value="Suppressor of ascus dominance 3"/>
    <property type="match status" value="1"/>
</dbReference>
<keyword evidence="7" id="KW-1185">Reference proteome</keyword>
<dbReference type="AlphaFoldDB" id="A0A7U2F106"/>
<keyword evidence="1" id="KW-0547">Nucleotide-binding</keyword>
<dbReference type="EMBL" id="CP069027">
    <property type="protein sequence ID" value="QRC95583.1"/>
    <property type="molecule type" value="Genomic_DNA"/>
</dbReference>
<keyword evidence="1" id="KW-0347">Helicase</keyword>
<name>A0A7U2F106_PHANO</name>
<dbReference type="FunFam" id="3.40.50.300:FF:001366">
    <property type="entry name" value="ATP binding protein, putative"/>
    <property type="match status" value="1"/>
</dbReference>
<protein>
    <recommendedName>
        <fullName evidence="8">Helicase ATP-binding domain-containing protein</fullName>
    </recommendedName>
</protein>
<keyword evidence="1" id="KW-0067">ATP-binding</keyword>